<dbReference type="EMBL" id="BARW01001381">
    <property type="protein sequence ID" value="GAI59469.1"/>
    <property type="molecule type" value="Genomic_DNA"/>
</dbReference>
<sequence length="190" mass="20678">MGLGLAGKLIDLGVAKITSPHKPTPEERIEQINKTLETLESAPADVQHPARPPIEAPESQKEGASEGKSTSTIQEPENLEQEDIATACVPCGVGHFAGAAKLLNEAVRFRDDGITSNQVLDDIAGAIGELNAMERVDLTPEKLQNTSSWERPIADEALRESRKLRHRLEGISSMEEVEQAAADSERFYKK</sequence>
<protein>
    <submittedName>
        <fullName evidence="2">Uncharacterized protein</fullName>
    </submittedName>
</protein>
<comment type="caution">
    <text evidence="2">The sequence shown here is derived from an EMBL/GenBank/DDBJ whole genome shotgun (WGS) entry which is preliminary data.</text>
</comment>
<accession>X1RVI5</accession>
<name>X1RVI5_9ZZZZ</name>
<evidence type="ECO:0000256" key="1">
    <source>
        <dbReference type="SAM" id="MobiDB-lite"/>
    </source>
</evidence>
<reference evidence="2" key="1">
    <citation type="journal article" date="2014" name="Front. Microbiol.">
        <title>High frequency of phylogenetically diverse reductive dehalogenase-homologous genes in deep subseafloor sedimentary metagenomes.</title>
        <authorList>
            <person name="Kawai M."/>
            <person name="Futagami T."/>
            <person name="Toyoda A."/>
            <person name="Takaki Y."/>
            <person name="Nishi S."/>
            <person name="Hori S."/>
            <person name="Arai W."/>
            <person name="Tsubouchi T."/>
            <person name="Morono Y."/>
            <person name="Uchiyama I."/>
            <person name="Ito T."/>
            <person name="Fujiyama A."/>
            <person name="Inagaki F."/>
            <person name="Takami H."/>
        </authorList>
    </citation>
    <scope>NUCLEOTIDE SEQUENCE</scope>
    <source>
        <strain evidence="2">Expedition CK06-06</strain>
    </source>
</reference>
<feature type="region of interest" description="Disordered" evidence="1">
    <location>
        <begin position="39"/>
        <end position="76"/>
    </location>
</feature>
<gene>
    <name evidence="2" type="ORF">S12H4_04465</name>
</gene>
<evidence type="ECO:0000313" key="2">
    <source>
        <dbReference type="EMBL" id="GAI59469.1"/>
    </source>
</evidence>
<organism evidence="2">
    <name type="scientific">marine sediment metagenome</name>
    <dbReference type="NCBI Taxonomy" id="412755"/>
    <lineage>
        <taxon>unclassified sequences</taxon>
        <taxon>metagenomes</taxon>
        <taxon>ecological metagenomes</taxon>
    </lineage>
</organism>
<proteinExistence type="predicted"/>
<dbReference type="AlphaFoldDB" id="X1RVI5"/>
<feature type="non-terminal residue" evidence="2">
    <location>
        <position position="190"/>
    </location>
</feature>